<feature type="transmembrane region" description="Helical" evidence="1">
    <location>
        <begin position="281"/>
        <end position="299"/>
    </location>
</feature>
<sequence>MRRIFFLLPFLLLFQTSYCDIVPENSHFVQKCVKITNIKDFPNFSIVACTQRPMERIVESYILNPNDCIEKGYKFNRLYIMATRRSYLESRPKGSIDWLNDRNIIESSISIDSGGGNVSNDNPMSSVEEYYEIVEITNTNFVIYKCKELIRYNDGRPITLKKYPFPEVRRKPKNHKTDEIPEIYPHTEIFNFLKVLLLTVFIETILLFLLFKTKYKTLQIENKLLLLTGATTSFLTLPYVWFVFPAFIQSRIPYILYSECFAVVIESVLIYKLLKIEYKKALLVSILCNGISFLIGLILNSMSFL</sequence>
<evidence type="ECO:0000313" key="4">
    <source>
        <dbReference type="Proteomes" id="UP001273350"/>
    </source>
</evidence>
<protein>
    <submittedName>
        <fullName evidence="3">Uncharacterized protein</fullName>
    </submittedName>
</protein>
<feature type="transmembrane region" description="Helical" evidence="1">
    <location>
        <begin position="224"/>
        <end position="248"/>
    </location>
</feature>
<keyword evidence="1" id="KW-0812">Transmembrane</keyword>
<evidence type="ECO:0000256" key="1">
    <source>
        <dbReference type="SAM" id="Phobius"/>
    </source>
</evidence>
<keyword evidence="4" id="KW-1185">Reference proteome</keyword>
<gene>
    <name evidence="3" type="ORF">SGQ83_04395</name>
</gene>
<feature type="transmembrane region" description="Helical" evidence="1">
    <location>
        <begin position="192"/>
        <end position="212"/>
    </location>
</feature>
<dbReference type="RefSeq" id="WP_230004958.1">
    <property type="nucleotide sequence ID" value="NZ_CP087134.1"/>
</dbReference>
<dbReference type="Proteomes" id="UP001273350">
    <property type="component" value="Unassembled WGS sequence"/>
</dbReference>
<feature type="transmembrane region" description="Helical" evidence="1">
    <location>
        <begin position="254"/>
        <end position="274"/>
    </location>
</feature>
<accession>A0ABU4RDG9</accession>
<evidence type="ECO:0000256" key="2">
    <source>
        <dbReference type="SAM" id="SignalP"/>
    </source>
</evidence>
<keyword evidence="1" id="KW-1133">Transmembrane helix</keyword>
<proteinExistence type="predicted"/>
<reference evidence="3 4" key="1">
    <citation type="submission" date="2023-11" db="EMBL/GenBank/DDBJ databases">
        <title>Unpublished Manusciprt.</title>
        <authorList>
            <person name="Saticioglu I.B."/>
            <person name="Ay H."/>
            <person name="Ajmi N."/>
            <person name="Altun S."/>
            <person name="Duman M."/>
        </authorList>
    </citation>
    <scope>NUCLEOTIDE SEQUENCE [LARGE SCALE GENOMIC DNA]</scope>
    <source>
        <strain evidence="3 4">Fl-318</strain>
    </source>
</reference>
<name>A0ABU4RDG9_9FLAO</name>
<feature type="chain" id="PRO_5047455460" evidence="2">
    <location>
        <begin position="20"/>
        <end position="305"/>
    </location>
</feature>
<keyword evidence="2" id="KW-0732">Signal</keyword>
<evidence type="ECO:0000313" key="3">
    <source>
        <dbReference type="EMBL" id="MDX6188581.1"/>
    </source>
</evidence>
<comment type="caution">
    <text evidence="3">The sequence shown here is derived from an EMBL/GenBank/DDBJ whole genome shotgun (WGS) entry which is preliminary data.</text>
</comment>
<feature type="signal peptide" evidence="2">
    <location>
        <begin position="1"/>
        <end position="19"/>
    </location>
</feature>
<keyword evidence="1" id="KW-0472">Membrane</keyword>
<dbReference type="EMBL" id="JAWXVI010000002">
    <property type="protein sequence ID" value="MDX6188581.1"/>
    <property type="molecule type" value="Genomic_DNA"/>
</dbReference>
<organism evidence="3 4">
    <name type="scientific">Flavobacterium cupriresistens</name>
    <dbReference type="NCBI Taxonomy" id="2893885"/>
    <lineage>
        <taxon>Bacteria</taxon>
        <taxon>Pseudomonadati</taxon>
        <taxon>Bacteroidota</taxon>
        <taxon>Flavobacteriia</taxon>
        <taxon>Flavobacteriales</taxon>
        <taxon>Flavobacteriaceae</taxon>
        <taxon>Flavobacterium</taxon>
    </lineage>
</organism>